<dbReference type="EMBL" id="JADCNL010000010">
    <property type="protein sequence ID" value="KAG0463633.1"/>
    <property type="molecule type" value="Genomic_DNA"/>
</dbReference>
<evidence type="ECO:0000313" key="2">
    <source>
        <dbReference type="EMBL" id="KAG0463633.1"/>
    </source>
</evidence>
<evidence type="ECO:0000313" key="3">
    <source>
        <dbReference type="EMBL" id="KAG0465029.1"/>
    </source>
</evidence>
<sequence>MVPMATRLLLVRDNLPHKLDLHLTSMSPPRGHRTMGDTSIECRGKDEPRVDDDRFFCSWKDALTDALEEL</sequence>
<evidence type="ECO:0000256" key="1">
    <source>
        <dbReference type="SAM" id="MobiDB-lite"/>
    </source>
</evidence>
<evidence type="ECO:0000313" key="4">
    <source>
        <dbReference type="Proteomes" id="UP000636800"/>
    </source>
</evidence>
<evidence type="ECO:0000313" key="5">
    <source>
        <dbReference type="Proteomes" id="UP000639772"/>
    </source>
</evidence>
<dbReference type="AlphaFoldDB" id="A0A835Q8I6"/>
<dbReference type="Proteomes" id="UP000636800">
    <property type="component" value="Chromosome 10"/>
</dbReference>
<dbReference type="OrthoDB" id="10264738at2759"/>
<dbReference type="Proteomes" id="UP000639772">
    <property type="component" value="Chromosome 10"/>
</dbReference>
<keyword evidence="4" id="KW-1185">Reference proteome</keyword>
<feature type="region of interest" description="Disordered" evidence="1">
    <location>
        <begin position="21"/>
        <end position="44"/>
    </location>
</feature>
<accession>A0A835Q8I6</accession>
<comment type="caution">
    <text evidence="3">The sequence shown here is derived from an EMBL/GenBank/DDBJ whole genome shotgun (WGS) entry which is preliminary data.</text>
</comment>
<dbReference type="EMBL" id="JADCNM010000010">
    <property type="protein sequence ID" value="KAG0465029.1"/>
    <property type="molecule type" value="Genomic_DNA"/>
</dbReference>
<reference evidence="4 5" key="1">
    <citation type="journal article" date="2020" name="Nat. Food">
        <title>A phased Vanilla planifolia genome enables genetic improvement of flavour and production.</title>
        <authorList>
            <person name="Hasing T."/>
            <person name="Tang H."/>
            <person name="Brym M."/>
            <person name="Khazi F."/>
            <person name="Huang T."/>
            <person name="Chambers A.H."/>
        </authorList>
    </citation>
    <scope>NUCLEOTIDE SEQUENCE [LARGE SCALE GENOMIC DNA]</scope>
    <source>
        <tissue evidence="3">Leaf</tissue>
    </source>
</reference>
<organism evidence="3 5">
    <name type="scientific">Vanilla planifolia</name>
    <name type="common">Vanilla</name>
    <dbReference type="NCBI Taxonomy" id="51239"/>
    <lineage>
        <taxon>Eukaryota</taxon>
        <taxon>Viridiplantae</taxon>
        <taxon>Streptophyta</taxon>
        <taxon>Embryophyta</taxon>
        <taxon>Tracheophyta</taxon>
        <taxon>Spermatophyta</taxon>
        <taxon>Magnoliopsida</taxon>
        <taxon>Liliopsida</taxon>
        <taxon>Asparagales</taxon>
        <taxon>Orchidaceae</taxon>
        <taxon>Vanilloideae</taxon>
        <taxon>Vanilleae</taxon>
        <taxon>Vanilla</taxon>
    </lineage>
</organism>
<gene>
    <name evidence="3" type="ORF">HPP92_019193</name>
    <name evidence="2" type="ORF">HPP92_019702</name>
</gene>
<name>A0A835Q8I6_VANPL</name>
<protein>
    <submittedName>
        <fullName evidence="3">Uncharacterized protein</fullName>
    </submittedName>
</protein>
<proteinExistence type="predicted"/>